<dbReference type="Pfam" id="PF04172">
    <property type="entry name" value="LrgB"/>
    <property type="match status" value="1"/>
</dbReference>
<keyword evidence="3 5" id="KW-1133">Transmembrane helix</keyword>
<dbReference type="Proteomes" id="UP000033111">
    <property type="component" value="Chromosome"/>
</dbReference>
<dbReference type="PANTHER" id="PTHR30249:SF0">
    <property type="entry name" value="PLASTIDAL GLYCOLATE_GLYCERATE TRANSLOCATOR 1, CHLOROPLASTIC"/>
    <property type="match status" value="1"/>
</dbReference>
<keyword evidence="4 5" id="KW-0472">Membrane</keyword>
<evidence type="ECO:0000256" key="1">
    <source>
        <dbReference type="ARBA" id="ARBA00004141"/>
    </source>
</evidence>
<organism evidence="6 7">
    <name type="scientific">Methanosarcina siciliae T4/M</name>
    <dbReference type="NCBI Taxonomy" id="1434120"/>
    <lineage>
        <taxon>Archaea</taxon>
        <taxon>Methanobacteriati</taxon>
        <taxon>Methanobacteriota</taxon>
        <taxon>Stenosarchaea group</taxon>
        <taxon>Methanomicrobia</taxon>
        <taxon>Methanosarcinales</taxon>
        <taxon>Methanosarcinaceae</taxon>
        <taxon>Methanosarcina</taxon>
    </lineage>
</organism>
<proteinExistence type="predicted"/>
<dbReference type="PANTHER" id="PTHR30249">
    <property type="entry name" value="PUTATIVE SEROTONIN TRANSPORTER"/>
    <property type="match status" value="1"/>
</dbReference>
<feature type="transmembrane region" description="Helical" evidence="5">
    <location>
        <begin position="69"/>
        <end position="86"/>
    </location>
</feature>
<accession>A0A0E3P672</accession>
<feature type="transmembrane region" description="Helical" evidence="5">
    <location>
        <begin position="182"/>
        <end position="202"/>
    </location>
</feature>
<dbReference type="GO" id="GO:0016020">
    <property type="term" value="C:membrane"/>
    <property type="evidence" value="ECO:0007669"/>
    <property type="project" value="UniProtKB-SubCell"/>
</dbReference>
<feature type="transmembrane region" description="Helical" evidence="5">
    <location>
        <begin position="38"/>
        <end position="57"/>
    </location>
</feature>
<evidence type="ECO:0000313" key="6">
    <source>
        <dbReference type="EMBL" id="AKB29223.1"/>
    </source>
</evidence>
<protein>
    <submittedName>
        <fullName evidence="6">LrgA-associated membrane protein LrgB</fullName>
    </submittedName>
</protein>
<comment type="subcellular location">
    <subcellularLocation>
        <location evidence="1">Membrane</location>
        <topology evidence="1">Multi-pass membrane protein</topology>
    </subcellularLocation>
</comment>
<reference evidence="6 7" key="1">
    <citation type="submission" date="2014-07" db="EMBL/GenBank/DDBJ databases">
        <title>Methanogenic archaea and the global carbon cycle.</title>
        <authorList>
            <person name="Henriksen J.R."/>
            <person name="Luke J."/>
            <person name="Reinhart S."/>
            <person name="Benedict M.N."/>
            <person name="Youngblut N.D."/>
            <person name="Metcalf M.E."/>
            <person name="Whitaker R.J."/>
            <person name="Metcalf W.W."/>
        </authorList>
    </citation>
    <scope>NUCLEOTIDE SEQUENCE [LARGE SCALE GENOMIC DNA]</scope>
    <source>
        <strain evidence="6 7">T4/M</strain>
    </source>
</reference>
<feature type="transmembrane region" description="Helical" evidence="5">
    <location>
        <begin position="214"/>
        <end position="234"/>
    </location>
</feature>
<evidence type="ECO:0000256" key="5">
    <source>
        <dbReference type="SAM" id="Phobius"/>
    </source>
</evidence>
<feature type="transmembrane region" description="Helical" evidence="5">
    <location>
        <begin position="148"/>
        <end position="170"/>
    </location>
</feature>
<dbReference type="AlphaFoldDB" id="A0A0E3P672"/>
<dbReference type="OrthoDB" id="141102at2157"/>
<dbReference type="KEGG" id="msw:MSSIT_2504"/>
<dbReference type="EMBL" id="CP009506">
    <property type="protein sequence ID" value="AKB29223.1"/>
    <property type="molecule type" value="Genomic_DNA"/>
</dbReference>
<keyword evidence="7" id="KW-1185">Reference proteome</keyword>
<feature type="transmembrane region" description="Helical" evidence="5">
    <location>
        <begin position="12"/>
        <end position="31"/>
    </location>
</feature>
<evidence type="ECO:0000256" key="2">
    <source>
        <dbReference type="ARBA" id="ARBA00022692"/>
    </source>
</evidence>
<gene>
    <name evidence="6" type="ORF">MSSIT_2504</name>
</gene>
<keyword evidence="2 5" id="KW-0812">Transmembrane</keyword>
<name>A0A0E3P672_9EURY</name>
<evidence type="ECO:0000313" key="7">
    <source>
        <dbReference type="Proteomes" id="UP000033111"/>
    </source>
</evidence>
<dbReference type="InterPro" id="IPR007300">
    <property type="entry name" value="CidB/LrgB"/>
</dbReference>
<sequence length="238" mass="25042">MQAGFLKEFVNTPLFGILLSLIAFQIGTLFYKKTRSSVFNPLLIGFVLVILFLLYFRIDFETYNVGGDYISFFLGPATVVLAVPLYKKIQLLKSDALPIITGIIAGCIAGISSIFIFSSLFGLDEVITNSLVPKSVTTPIGIEISKQIGGLPAITVAAIIVTGIIGAILGPFICRCLRINDGVAVGIAIGTASHALGTTRAIELGETEGAMSGLAIGIAGLITVVLAPVLLYLFSLVS</sequence>
<feature type="transmembrane region" description="Helical" evidence="5">
    <location>
        <begin position="98"/>
        <end position="121"/>
    </location>
</feature>
<dbReference type="HOGENOM" id="CLU_082099_1_0_2"/>
<evidence type="ECO:0000256" key="3">
    <source>
        <dbReference type="ARBA" id="ARBA00022989"/>
    </source>
</evidence>
<evidence type="ECO:0000256" key="4">
    <source>
        <dbReference type="ARBA" id="ARBA00023136"/>
    </source>
</evidence>
<dbReference type="PATRIC" id="fig|1434120.4.peg.3283"/>